<proteinExistence type="predicted"/>
<dbReference type="InterPro" id="IPR049718">
    <property type="entry name" value="AKO59007-like"/>
</dbReference>
<gene>
    <name evidence="1" type="ORF">MM415B02827_0004</name>
</gene>
<reference evidence="1" key="1">
    <citation type="submission" date="2020-03" db="EMBL/GenBank/DDBJ databases">
        <title>The deep terrestrial virosphere.</title>
        <authorList>
            <person name="Holmfeldt K."/>
            <person name="Nilsson E."/>
            <person name="Simone D."/>
            <person name="Lopez-Fernandez M."/>
            <person name="Wu X."/>
            <person name="de Brujin I."/>
            <person name="Lundin D."/>
            <person name="Andersson A."/>
            <person name="Bertilsson S."/>
            <person name="Dopson M."/>
        </authorList>
    </citation>
    <scope>NUCLEOTIDE SEQUENCE</scope>
    <source>
        <strain evidence="1">MM415B02827</strain>
    </source>
</reference>
<protein>
    <submittedName>
        <fullName evidence="1">Putative capsid protein</fullName>
    </submittedName>
</protein>
<dbReference type="NCBIfam" id="NF033394">
    <property type="entry name" value="capsid_maj_Podo"/>
    <property type="match status" value="1"/>
</dbReference>
<sequence length="328" mass="35490">MSNTTLSLTYQSLLTSTLMKVLDSGAFHDNVFEADVMLSWLRSGNRIKTIDGGERIRLGLLYGKNSTAGSYEDYDQLDVTAQEGATAAFFNWKQYSVSVSINGREIRANKGPSRLTNLQQEKITQASLSLVDELATGIYSDGTGNGSKDITGLAAMIETTPGTASYASVPVANTAWRNQVQASVGAAATNLLPKMRTLYNDCKQGKGGAASSPDYGVTTQAVHEALEALLFPQVRYQPNPSGGADAGLSKLTFKGATIDWDDYCTSGTFFWLNSRHILMFVHQDANFKMNEGGFQKPINQDALVAQIFVQGNLATNNRRKLGKLQGIT</sequence>
<evidence type="ECO:0000313" key="1">
    <source>
        <dbReference type="EMBL" id="QJA88094.1"/>
    </source>
</evidence>
<dbReference type="AlphaFoldDB" id="A0A6M3L3I2"/>
<organism evidence="1">
    <name type="scientific">viral metagenome</name>
    <dbReference type="NCBI Taxonomy" id="1070528"/>
    <lineage>
        <taxon>unclassified sequences</taxon>
        <taxon>metagenomes</taxon>
        <taxon>organismal metagenomes</taxon>
    </lineage>
</organism>
<accession>A0A6M3L3I2</accession>
<name>A0A6M3L3I2_9ZZZZ</name>
<dbReference type="EMBL" id="MT142753">
    <property type="protein sequence ID" value="QJA88094.1"/>
    <property type="molecule type" value="Genomic_DNA"/>
</dbReference>